<feature type="domain" description="HTH cro/C1-type" evidence="3">
    <location>
        <begin position="7"/>
        <end position="60"/>
    </location>
</feature>
<evidence type="ECO:0000313" key="4">
    <source>
        <dbReference type="EMBL" id="EBP4060892.1"/>
    </source>
</evidence>
<keyword evidence="2" id="KW-0472">Membrane</keyword>
<keyword evidence="2" id="KW-1133">Transmembrane helix</keyword>
<dbReference type="CDD" id="cd00093">
    <property type="entry name" value="HTH_XRE"/>
    <property type="match status" value="1"/>
</dbReference>
<dbReference type="Pfam" id="PF13239">
    <property type="entry name" value="2TM"/>
    <property type="match status" value="1"/>
</dbReference>
<dbReference type="InterPro" id="IPR025698">
    <property type="entry name" value="2TM_dom"/>
</dbReference>
<gene>
    <name evidence="4" type="ORF">Z599_24805</name>
</gene>
<keyword evidence="1" id="KW-0238">DNA-binding</keyword>
<name>A0A3Y4YLJ3_SALET</name>
<dbReference type="Pfam" id="PF01381">
    <property type="entry name" value="HTH_3"/>
    <property type="match status" value="1"/>
</dbReference>
<dbReference type="InterPro" id="IPR050807">
    <property type="entry name" value="TransReg_Diox_bact_type"/>
</dbReference>
<dbReference type="PROSITE" id="PS50943">
    <property type="entry name" value="HTH_CROC1"/>
    <property type="match status" value="1"/>
</dbReference>
<dbReference type="EMBL" id="AAGLQK010000057">
    <property type="protein sequence ID" value="EBP4060892.1"/>
    <property type="molecule type" value="Genomic_DNA"/>
</dbReference>
<dbReference type="SUPFAM" id="SSF47413">
    <property type="entry name" value="lambda repressor-like DNA-binding domains"/>
    <property type="match status" value="1"/>
</dbReference>
<protein>
    <submittedName>
        <fullName evidence="4">Helix-turn-helix domain-containing protein</fullName>
    </submittedName>
</protein>
<evidence type="ECO:0000256" key="1">
    <source>
        <dbReference type="ARBA" id="ARBA00023125"/>
    </source>
</evidence>
<comment type="caution">
    <text evidence="4">The sequence shown here is derived from an EMBL/GenBank/DDBJ whole genome shotgun (WGS) entry which is preliminary data.</text>
</comment>
<dbReference type="SMART" id="SM00530">
    <property type="entry name" value="HTH_XRE"/>
    <property type="match status" value="1"/>
</dbReference>
<sequence length="155" mass="17802">MSNINKFRQMRLARAWSQEQLAEMAGLSTRTVQRIENGEQPSLETLSALAAVFEVKVAELTGPEVYGDNALEQRITETRRKIADEGRFYRSVMTAVIISLFLFTLNRFTSPTSQWSLWVTGIWGTLLAVRGMRTFVFGGIIARWQKKRLQQMLRK</sequence>
<keyword evidence="2" id="KW-0812">Transmembrane</keyword>
<dbReference type="InterPro" id="IPR010982">
    <property type="entry name" value="Lambda_DNA-bd_dom_sf"/>
</dbReference>
<dbReference type="PANTHER" id="PTHR46797:SF1">
    <property type="entry name" value="METHYLPHOSPHONATE SYNTHASE"/>
    <property type="match status" value="1"/>
</dbReference>
<dbReference type="PANTHER" id="PTHR46797">
    <property type="entry name" value="HTH-TYPE TRANSCRIPTIONAL REGULATOR"/>
    <property type="match status" value="1"/>
</dbReference>
<dbReference type="AlphaFoldDB" id="A0A3Y4YLJ3"/>
<proteinExistence type="predicted"/>
<evidence type="ECO:0000256" key="2">
    <source>
        <dbReference type="SAM" id="Phobius"/>
    </source>
</evidence>
<organism evidence="4">
    <name type="scientific">Salmonella enterica I</name>
    <dbReference type="NCBI Taxonomy" id="59201"/>
    <lineage>
        <taxon>Bacteria</taxon>
        <taxon>Pseudomonadati</taxon>
        <taxon>Pseudomonadota</taxon>
        <taxon>Gammaproteobacteria</taxon>
        <taxon>Enterobacterales</taxon>
        <taxon>Enterobacteriaceae</taxon>
        <taxon>Salmonella</taxon>
    </lineage>
</organism>
<feature type="transmembrane region" description="Helical" evidence="2">
    <location>
        <begin position="117"/>
        <end position="142"/>
    </location>
</feature>
<dbReference type="Gene3D" id="1.10.260.40">
    <property type="entry name" value="lambda repressor-like DNA-binding domains"/>
    <property type="match status" value="1"/>
</dbReference>
<accession>A0A3Y4YLJ3</accession>
<dbReference type="InterPro" id="IPR001387">
    <property type="entry name" value="Cro/C1-type_HTH"/>
</dbReference>
<dbReference type="GO" id="GO:0005829">
    <property type="term" value="C:cytosol"/>
    <property type="evidence" value="ECO:0007669"/>
    <property type="project" value="TreeGrafter"/>
</dbReference>
<dbReference type="GO" id="GO:0003700">
    <property type="term" value="F:DNA-binding transcription factor activity"/>
    <property type="evidence" value="ECO:0007669"/>
    <property type="project" value="TreeGrafter"/>
</dbReference>
<feature type="transmembrane region" description="Helical" evidence="2">
    <location>
        <begin position="88"/>
        <end position="105"/>
    </location>
</feature>
<reference evidence="4" key="1">
    <citation type="submission" date="2018-07" db="EMBL/GenBank/DDBJ databases">
        <authorList>
            <consortium name="GenomeTrakr network: Whole genome sequencing for foodborne pathogen traceback"/>
        </authorList>
    </citation>
    <scope>NUCLEOTIDE SEQUENCE</scope>
    <source>
        <strain evidence="4">MDH-2013-00175</strain>
    </source>
</reference>
<dbReference type="GO" id="GO:0003677">
    <property type="term" value="F:DNA binding"/>
    <property type="evidence" value="ECO:0007669"/>
    <property type="project" value="UniProtKB-KW"/>
</dbReference>
<evidence type="ECO:0000259" key="3">
    <source>
        <dbReference type="PROSITE" id="PS50943"/>
    </source>
</evidence>